<accession>A0A9Q3GV01</accession>
<dbReference type="AlphaFoldDB" id="A0A9Q3GV01"/>
<comment type="caution">
    <text evidence="1">The sequence shown here is derived from an EMBL/GenBank/DDBJ whole genome shotgun (WGS) entry which is preliminary data.</text>
</comment>
<dbReference type="EMBL" id="AVOT02006164">
    <property type="protein sequence ID" value="MBW0480911.1"/>
    <property type="molecule type" value="Genomic_DNA"/>
</dbReference>
<proteinExistence type="predicted"/>
<reference evidence="1" key="1">
    <citation type="submission" date="2021-03" db="EMBL/GenBank/DDBJ databases">
        <title>Draft genome sequence of rust myrtle Austropuccinia psidii MF-1, a brazilian biotype.</title>
        <authorList>
            <person name="Quecine M.C."/>
            <person name="Pachon D.M.R."/>
            <person name="Bonatelli M.L."/>
            <person name="Correr F.H."/>
            <person name="Franceschini L.M."/>
            <person name="Leite T.F."/>
            <person name="Margarido G.R.A."/>
            <person name="Almeida C.A."/>
            <person name="Ferrarezi J.A."/>
            <person name="Labate C.A."/>
        </authorList>
    </citation>
    <scope>NUCLEOTIDE SEQUENCE</scope>
    <source>
        <strain evidence="1">MF-1</strain>
    </source>
</reference>
<sequence>MADQGELHAQLSLELLEAEKTRCQKVKHYDNFEFGRTSNFIHTSVISSSLSDGICWMSLLRMRALPTVCKQRQVLLAQKTPTTLIEGKCCVCRNAFKDAANKCGHVLPSCPSFAQQRSSLLQKAIDGIQEGLGETTLPEKLTLTLPTPTGYTRIRSSSEVPPIHNAHL</sequence>
<keyword evidence="2" id="KW-1185">Reference proteome</keyword>
<dbReference type="Proteomes" id="UP000765509">
    <property type="component" value="Unassembled WGS sequence"/>
</dbReference>
<dbReference type="OrthoDB" id="2517777at2759"/>
<organism evidence="1 2">
    <name type="scientific">Austropuccinia psidii MF-1</name>
    <dbReference type="NCBI Taxonomy" id="1389203"/>
    <lineage>
        <taxon>Eukaryota</taxon>
        <taxon>Fungi</taxon>
        <taxon>Dikarya</taxon>
        <taxon>Basidiomycota</taxon>
        <taxon>Pucciniomycotina</taxon>
        <taxon>Pucciniomycetes</taxon>
        <taxon>Pucciniales</taxon>
        <taxon>Sphaerophragmiaceae</taxon>
        <taxon>Austropuccinia</taxon>
    </lineage>
</organism>
<gene>
    <name evidence="1" type="ORF">O181_020626</name>
</gene>
<evidence type="ECO:0000313" key="1">
    <source>
        <dbReference type="EMBL" id="MBW0480911.1"/>
    </source>
</evidence>
<protein>
    <submittedName>
        <fullName evidence="1">Uncharacterized protein</fullName>
    </submittedName>
</protein>
<name>A0A9Q3GV01_9BASI</name>
<evidence type="ECO:0000313" key="2">
    <source>
        <dbReference type="Proteomes" id="UP000765509"/>
    </source>
</evidence>